<dbReference type="CDD" id="cd01894">
    <property type="entry name" value="EngA1"/>
    <property type="match status" value="1"/>
</dbReference>
<dbReference type="PRINTS" id="PR00449">
    <property type="entry name" value="RASTRNSFRMNG"/>
</dbReference>
<feature type="binding site" evidence="8">
    <location>
        <begin position="8"/>
        <end position="15"/>
    </location>
    <ligand>
        <name>GTP</name>
        <dbReference type="ChEBI" id="CHEBI:37565"/>
        <label>1</label>
    </ligand>
</feature>
<dbReference type="AlphaFoldDB" id="A0A7C4TAR0"/>
<dbReference type="NCBIfam" id="TIGR03594">
    <property type="entry name" value="GTPase_EngA"/>
    <property type="match status" value="1"/>
</dbReference>
<evidence type="ECO:0000313" key="12">
    <source>
        <dbReference type="EMBL" id="HGV97027.1"/>
    </source>
</evidence>
<sequence length="425" mass="47744">MPTIAIVGRKNVGKSSIFNRLIGKRVSIVHSEPGITRDRLYGEVLWQGKIFNIIDTGGFFPDEDDILANKITRQIEMALKEANLIYFVVDAKSGLLPADELICNNLRPLNKEIFLLVNKVDNQKDSLKVYEFSKLGITRTFAVSAEAGKGFGEVLDETAKILHDVKVVKEEKIIKILILGRPNAGKSTLLNTILNQERAVVDDTPGTTRDLVSARFEYKDKKFEIIDTWGMKRRASIKNPIEFYSMMRVMRVIDEIDIAVIIFDVFEGVVNEDLHIAALVLSKAKGMVIAPNKIDLLKKSALSRVILSTRNSFDFIDFVPVIPISAKRGIGIEHLLNTILMVYEESGKIANKKTLKTIVTNLKPPPRGAVLKIVQSNKRPPIFQVNITASIKENYIKYLRHTLRNYFGFQGVPILIKTKVVKKGS</sequence>
<reference evidence="12" key="1">
    <citation type="journal article" date="2020" name="mSystems">
        <title>Genome- and Community-Level Interaction Insights into Carbon Utilization and Element Cycling Functions of Hydrothermarchaeota in Hydrothermal Sediment.</title>
        <authorList>
            <person name="Zhou Z."/>
            <person name="Liu Y."/>
            <person name="Xu W."/>
            <person name="Pan J."/>
            <person name="Luo Z.H."/>
            <person name="Li M."/>
        </authorList>
    </citation>
    <scope>NUCLEOTIDE SEQUENCE [LARGE SCALE GENOMIC DNA]</scope>
    <source>
        <strain evidence="12">SpSt-774</strain>
    </source>
</reference>
<comment type="similarity">
    <text evidence="1 8 9 10">Belongs to the TRAFAC class TrmE-Era-EngA-EngB-Septin-like GTPase superfamily. EngA (Der) GTPase family.</text>
</comment>
<dbReference type="PANTHER" id="PTHR43834:SF6">
    <property type="entry name" value="GTPASE DER"/>
    <property type="match status" value="1"/>
</dbReference>
<dbReference type="InterPro" id="IPR016484">
    <property type="entry name" value="GTPase_Der"/>
</dbReference>
<dbReference type="InterPro" id="IPR015946">
    <property type="entry name" value="KH_dom-like_a/b"/>
</dbReference>
<dbReference type="CDD" id="cd01895">
    <property type="entry name" value="EngA2"/>
    <property type="match status" value="1"/>
</dbReference>
<evidence type="ECO:0000256" key="2">
    <source>
        <dbReference type="ARBA" id="ARBA00020953"/>
    </source>
</evidence>
<dbReference type="Pfam" id="PF14714">
    <property type="entry name" value="KH_dom-like"/>
    <property type="match status" value="1"/>
</dbReference>
<keyword evidence="6 8" id="KW-0342">GTP-binding</keyword>
<feature type="domain" description="EngA-type G" evidence="11">
    <location>
        <begin position="174"/>
        <end position="347"/>
    </location>
</feature>
<evidence type="ECO:0000256" key="10">
    <source>
        <dbReference type="RuleBase" id="RU004481"/>
    </source>
</evidence>
<dbReference type="PIRSF" id="PIRSF006485">
    <property type="entry name" value="GTP-binding_EngA"/>
    <property type="match status" value="1"/>
</dbReference>
<dbReference type="Gene3D" id="3.40.50.300">
    <property type="entry name" value="P-loop containing nucleotide triphosphate hydrolases"/>
    <property type="match status" value="2"/>
</dbReference>
<dbReference type="GO" id="GO:0042254">
    <property type="term" value="P:ribosome biogenesis"/>
    <property type="evidence" value="ECO:0007669"/>
    <property type="project" value="UniProtKB-KW"/>
</dbReference>
<dbReference type="EMBL" id="DTGZ01000034">
    <property type="protein sequence ID" value="HGV97027.1"/>
    <property type="molecule type" value="Genomic_DNA"/>
</dbReference>
<dbReference type="InterPro" id="IPR005225">
    <property type="entry name" value="Small_GTP-bd"/>
</dbReference>
<comment type="caution">
    <text evidence="8">Lacks conserved residue(s) required for the propagation of feature annotation.</text>
</comment>
<dbReference type="InterPro" id="IPR032859">
    <property type="entry name" value="KH_dom-like"/>
</dbReference>
<dbReference type="HAMAP" id="MF_00195">
    <property type="entry name" value="GTPase_Der"/>
    <property type="match status" value="1"/>
</dbReference>
<accession>A0A7C4TAR0</accession>
<evidence type="ECO:0000256" key="7">
    <source>
        <dbReference type="ARBA" id="ARBA00032345"/>
    </source>
</evidence>
<dbReference type="NCBIfam" id="TIGR00231">
    <property type="entry name" value="small_GTP"/>
    <property type="match status" value="2"/>
</dbReference>
<dbReference type="PANTHER" id="PTHR43834">
    <property type="entry name" value="GTPASE DER"/>
    <property type="match status" value="1"/>
</dbReference>
<evidence type="ECO:0000256" key="6">
    <source>
        <dbReference type="ARBA" id="ARBA00023134"/>
    </source>
</evidence>
<dbReference type="GO" id="GO:0005525">
    <property type="term" value="F:GTP binding"/>
    <property type="evidence" value="ECO:0007669"/>
    <property type="project" value="UniProtKB-UniRule"/>
</dbReference>
<comment type="caution">
    <text evidence="12">The sequence shown here is derived from an EMBL/GenBank/DDBJ whole genome shotgun (WGS) entry which is preliminary data.</text>
</comment>
<gene>
    <name evidence="8 12" type="primary">der</name>
    <name evidence="12" type="ORF">ENV60_01875</name>
</gene>
<dbReference type="InterPro" id="IPR031166">
    <property type="entry name" value="G_ENGA"/>
</dbReference>
<evidence type="ECO:0000256" key="9">
    <source>
        <dbReference type="PROSITE-ProRule" id="PRU01049"/>
    </source>
</evidence>
<evidence type="ECO:0000256" key="3">
    <source>
        <dbReference type="ARBA" id="ARBA00022517"/>
    </source>
</evidence>
<organism evidence="12">
    <name type="scientific">candidate division WOR-3 bacterium</name>
    <dbReference type="NCBI Taxonomy" id="2052148"/>
    <lineage>
        <taxon>Bacteria</taxon>
        <taxon>Bacteria division WOR-3</taxon>
    </lineage>
</organism>
<comment type="function">
    <text evidence="8 10">GTPase that plays an essential role in the late steps of ribosome biogenesis.</text>
</comment>
<keyword evidence="3 8" id="KW-0690">Ribosome biogenesis</keyword>
<dbReference type="SUPFAM" id="SSF52540">
    <property type="entry name" value="P-loop containing nucleoside triphosphate hydrolases"/>
    <property type="match status" value="2"/>
</dbReference>
<evidence type="ECO:0000259" key="11">
    <source>
        <dbReference type="PROSITE" id="PS51712"/>
    </source>
</evidence>
<keyword evidence="5 8" id="KW-0547">Nucleotide-binding</keyword>
<dbReference type="GO" id="GO:0043022">
    <property type="term" value="F:ribosome binding"/>
    <property type="evidence" value="ECO:0007669"/>
    <property type="project" value="TreeGrafter"/>
</dbReference>
<feature type="binding site" evidence="8">
    <location>
        <begin position="118"/>
        <end position="121"/>
    </location>
    <ligand>
        <name>GTP</name>
        <dbReference type="ChEBI" id="CHEBI:37565"/>
        <label>1</label>
    </ligand>
</feature>
<dbReference type="InterPro" id="IPR027417">
    <property type="entry name" value="P-loop_NTPase"/>
</dbReference>
<proteinExistence type="inferred from homology"/>
<dbReference type="PROSITE" id="PS51712">
    <property type="entry name" value="G_ENGA"/>
    <property type="match status" value="1"/>
</dbReference>
<evidence type="ECO:0000256" key="8">
    <source>
        <dbReference type="HAMAP-Rule" id="MF_00195"/>
    </source>
</evidence>
<feature type="binding site" evidence="8">
    <location>
        <begin position="180"/>
        <end position="187"/>
    </location>
    <ligand>
        <name>GTP</name>
        <dbReference type="ChEBI" id="CHEBI:37565"/>
        <label>2</label>
    </ligand>
</feature>
<dbReference type="Gene3D" id="3.30.300.20">
    <property type="match status" value="1"/>
</dbReference>
<dbReference type="InterPro" id="IPR006073">
    <property type="entry name" value="GTP-bd"/>
</dbReference>
<evidence type="ECO:0000256" key="4">
    <source>
        <dbReference type="ARBA" id="ARBA00022737"/>
    </source>
</evidence>
<evidence type="ECO:0000256" key="1">
    <source>
        <dbReference type="ARBA" id="ARBA00008279"/>
    </source>
</evidence>
<name>A0A7C4TAR0_UNCW3</name>
<dbReference type="Pfam" id="PF01926">
    <property type="entry name" value="MMR_HSR1"/>
    <property type="match status" value="2"/>
</dbReference>
<evidence type="ECO:0000256" key="5">
    <source>
        <dbReference type="ARBA" id="ARBA00022741"/>
    </source>
</evidence>
<feature type="binding site" evidence="8">
    <location>
        <begin position="55"/>
        <end position="59"/>
    </location>
    <ligand>
        <name>GTP</name>
        <dbReference type="ChEBI" id="CHEBI:37565"/>
        <label>1</label>
    </ligand>
</feature>
<feature type="binding site" evidence="8">
    <location>
        <begin position="292"/>
        <end position="295"/>
    </location>
    <ligand>
        <name>GTP</name>
        <dbReference type="ChEBI" id="CHEBI:37565"/>
        <label>2</label>
    </ligand>
</feature>
<protein>
    <recommendedName>
        <fullName evidence="2 8">GTPase Der</fullName>
    </recommendedName>
    <alternativeName>
        <fullName evidence="7 8">GTP-binding protein EngA</fullName>
    </alternativeName>
</protein>
<keyword evidence="4 10" id="KW-0677">Repeat</keyword>
<comment type="subunit">
    <text evidence="8">Associates with the 50S ribosomal subunit.</text>
</comment>